<dbReference type="CDD" id="cd05151">
    <property type="entry name" value="ChoK-like"/>
    <property type="match status" value="1"/>
</dbReference>
<dbReference type="EMBL" id="CP019630">
    <property type="protein sequence ID" value="AQQ05570.1"/>
    <property type="molecule type" value="Genomic_DNA"/>
</dbReference>
<dbReference type="SUPFAM" id="SSF56112">
    <property type="entry name" value="Protein kinase-like (PK-like)"/>
    <property type="match status" value="1"/>
</dbReference>
<evidence type="ECO:0000313" key="2">
    <source>
        <dbReference type="EMBL" id="AQQ05570.1"/>
    </source>
</evidence>
<dbReference type="InterPro" id="IPR011009">
    <property type="entry name" value="Kinase-like_dom_sf"/>
</dbReference>
<dbReference type="PANTHER" id="PTHR21310">
    <property type="entry name" value="AMINOGLYCOSIDE PHOSPHOTRANSFERASE-RELATED-RELATED"/>
    <property type="match status" value="1"/>
</dbReference>
<protein>
    <recommendedName>
        <fullName evidence="1">Aminoglycoside phosphotransferase domain-containing protein</fullName>
    </recommendedName>
</protein>
<dbReference type="Gene3D" id="3.30.200.20">
    <property type="entry name" value="Phosphorylase Kinase, domain 1"/>
    <property type="match status" value="1"/>
</dbReference>
<keyword evidence="3" id="KW-1185">Reference proteome</keyword>
<feature type="domain" description="Aminoglycoside phosphotransferase" evidence="1">
    <location>
        <begin position="55"/>
        <end position="265"/>
    </location>
</feature>
<dbReference type="RefSeq" id="WP_167579571.1">
    <property type="nucleotide sequence ID" value="NZ_CP019630.1"/>
</dbReference>
<dbReference type="Gene3D" id="3.90.1200.10">
    <property type="match status" value="1"/>
</dbReference>
<gene>
    <name evidence="2" type="ORF">B0E33_19965</name>
</gene>
<name>A0ABM6I582_9HYPH</name>
<dbReference type="InterPro" id="IPR051678">
    <property type="entry name" value="AGP_Transferase"/>
</dbReference>
<evidence type="ECO:0000259" key="1">
    <source>
        <dbReference type="Pfam" id="PF01636"/>
    </source>
</evidence>
<dbReference type="Pfam" id="PF01636">
    <property type="entry name" value="APH"/>
    <property type="match status" value="1"/>
</dbReference>
<sequence length="321" mass="34592">MASGQLLCFARLFLLVPQLSSDAPDTILPDIQEAYERHQDLQLVCGAPLSARPQPGLTNRVFRLEAEKGTFFLRLPRLEAAGNIDRKAEARNLMLAAATGIAVPPVFCDAEAGILVTRAVEVTGSPADLSEQPSYSLARALGEALGQLHGSGVTFEGLLDPDSVLQAQWQGLRDAVRCREEMTGLEIVLQPIGAGTAGGTDRVLVPSHGDPSPGNCLMSSDQLWLIDWEFSGMSDPAWDLAYAVLEHEMSADEEQVFLKAYAATGAAVPEADRLGVMKAKCDAVSALWALEQLAAGRDEDVFLPFARQRRGRALRQLARLS</sequence>
<accession>A0ABM6I582</accession>
<dbReference type="Proteomes" id="UP000188174">
    <property type="component" value="Chromosome"/>
</dbReference>
<reference evidence="2 3" key="1">
    <citation type="submission" date="2017-02" db="EMBL/GenBank/DDBJ databases">
        <authorList>
            <person name="Jeong S."/>
        </authorList>
    </citation>
    <scope>NUCLEOTIDE SEQUENCE [LARGE SCALE GENOMIC DNA]</scope>
    <source>
        <strain evidence="2 3">RMAR6-6</strain>
    </source>
</reference>
<dbReference type="InterPro" id="IPR002575">
    <property type="entry name" value="Aminoglycoside_PTrfase"/>
</dbReference>
<proteinExistence type="predicted"/>
<evidence type="ECO:0000313" key="3">
    <source>
        <dbReference type="Proteomes" id="UP000188174"/>
    </source>
</evidence>
<organism evidence="2 3">
    <name type="scientific">Roseibium algicola</name>
    <dbReference type="NCBI Taxonomy" id="2857014"/>
    <lineage>
        <taxon>Bacteria</taxon>
        <taxon>Pseudomonadati</taxon>
        <taxon>Pseudomonadota</taxon>
        <taxon>Alphaproteobacteria</taxon>
        <taxon>Hyphomicrobiales</taxon>
        <taxon>Stappiaceae</taxon>
        <taxon>Roseibium</taxon>
    </lineage>
</organism>